<dbReference type="InterPro" id="IPR036942">
    <property type="entry name" value="Beta-barrel_TonB_sf"/>
</dbReference>
<evidence type="ECO:0000256" key="6">
    <source>
        <dbReference type="ARBA" id="ARBA00023077"/>
    </source>
</evidence>
<dbReference type="InterPro" id="IPR012910">
    <property type="entry name" value="Plug_dom"/>
</dbReference>
<keyword evidence="9 10" id="KW-0998">Cell outer membrane</keyword>
<accession>A0ABW3WK60</accession>
<keyword evidence="7 10" id="KW-0472">Membrane</keyword>
<keyword evidence="12" id="KW-0732">Signal</keyword>
<comment type="caution">
    <text evidence="15">The sequence shown here is derived from an EMBL/GenBank/DDBJ whole genome shotgun (WGS) entry which is preliminary data.</text>
</comment>
<evidence type="ECO:0000256" key="10">
    <source>
        <dbReference type="PROSITE-ProRule" id="PRU01360"/>
    </source>
</evidence>
<evidence type="ECO:0000256" key="4">
    <source>
        <dbReference type="ARBA" id="ARBA00022452"/>
    </source>
</evidence>
<keyword evidence="8 15" id="KW-0675">Receptor</keyword>
<gene>
    <name evidence="15" type="ORF">ACFQ4M_19085</name>
</gene>
<evidence type="ECO:0000256" key="7">
    <source>
        <dbReference type="ARBA" id="ARBA00023136"/>
    </source>
</evidence>
<dbReference type="EMBL" id="JBHTMC010000036">
    <property type="protein sequence ID" value="MFD1265685.1"/>
    <property type="molecule type" value="Genomic_DNA"/>
</dbReference>
<feature type="signal peptide" evidence="12">
    <location>
        <begin position="1"/>
        <end position="28"/>
    </location>
</feature>
<dbReference type="Gene3D" id="2.170.130.10">
    <property type="entry name" value="TonB-dependent receptor, plug domain"/>
    <property type="match status" value="1"/>
</dbReference>
<evidence type="ECO:0000256" key="8">
    <source>
        <dbReference type="ARBA" id="ARBA00023170"/>
    </source>
</evidence>
<name>A0ABW3WK60_9RHOO</name>
<dbReference type="RefSeq" id="WP_277835058.1">
    <property type="nucleotide sequence ID" value="NZ_JARQZE010000019.1"/>
</dbReference>
<protein>
    <submittedName>
        <fullName evidence="15">TonB-dependent receptor plug domain-containing protein</fullName>
    </submittedName>
</protein>
<dbReference type="InterPro" id="IPR000531">
    <property type="entry name" value="Beta-barrel_TonB"/>
</dbReference>
<comment type="subcellular location">
    <subcellularLocation>
        <location evidence="1 10">Cell outer membrane</location>
        <topology evidence="1 10">Multi-pass membrane protein</topology>
    </subcellularLocation>
</comment>
<evidence type="ECO:0000256" key="5">
    <source>
        <dbReference type="ARBA" id="ARBA00022692"/>
    </source>
</evidence>
<proteinExistence type="inferred from homology"/>
<keyword evidence="3 10" id="KW-0813">Transport</keyword>
<dbReference type="Pfam" id="PF00593">
    <property type="entry name" value="TonB_dep_Rec_b-barrel"/>
    <property type="match status" value="1"/>
</dbReference>
<comment type="similarity">
    <text evidence="2 10 11">Belongs to the TonB-dependent receptor family.</text>
</comment>
<evidence type="ECO:0000313" key="15">
    <source>
        <dbReference type="EMBL" id="MFD1265685.1"/>
    </source>
</evidence>
<keyword evidence="4 10" id="KW-1134">Transmembrane beta strand</keyword>
<feature type="domain" description="TonB-dependent receptor plug" evidence="14">
    <location>
        <begin position="61"/>
        <end position="167"/>
    </location>
</feature>
<keyword evidence="16" id="KW-1185">Reference proteome</keyword>
<dbReference type="InterPro" id="IPR037066">
    <property type="entry name" value="Plug_dom_sf"/>
</dbReference>
<dbReference type="PROSITE" id="PS52016">
    <property type="entry name" value="TONB_DEPENDENT_REC_3"/>
    <property type="match status" value="1"/>
</dbReference>
<evidence type="ECO:0000256" key="3">
    <source>
        <dbReference type="ARBA" id="ARBA00022448"/>
    </source>
</evidence>
<evidence type="ECO:0000256" key="12">
    <source>
        <dbReference type="SAM" id="SignalP"/>
    </source>
</evidence>
<evidence type="ECO:0000256" key="1">
    <source>
        <dbReference type="ARBA" id="ARBA00004571"/>
    </source>
</evidence>
<dbReference type="Pfam" id="PF07715">
    <property type="entry name" value="Plug"/>
    <property type="match status" value="1"/>
</dbReference>
<dbReference type="PANTHER" id="PTHR30069">
    <property type="entry name" value="TONB-DEPENDENT OUTER MEMBRANE RECEPTOR"/>
    <property type="match status" value="1"/>
</dbReference>
<keyword evidence="6 11" id="KW-0798">TonB box</keyword>
<evidence type="ECO:0000256" key="9">
    <source>
        <dbReference type="ARBA" id="ARBA00023237"/>
    </source>
</evidence>
<feature type="chain" id="PRO_5045261248" evidence="12">
    <location>
        <begin position="29"/>
        <end position="740"/>
    </location>
</feature>
<sequence>MSSRPNPAFARLAAALACALVPGASALAVEAAVVRLLPLSLEELINTPVVTASRRSEARDHTPAHIMVITRAQIRERRYRNLADLLEDLPGVDFMRGTKSSTFNNFSVQGYNSNNKLLIMLDGVRIDHPAGGKIPVAENFALYQARQVEVLYGPAAALYGADAVAGVINIITDRPADASASWVSVGAGRFDSKEASFLASARAGDQLALTVGGHRQSSDRAPLDKYYPAEFARKDARAFGGALVTPAAEREGYAGDISSHSVFARVDVGDTLSVGHYRNFFRQLTSTGDRPDTALFLRDARWDTLSETTHARLRFQPATDIRAEMLIDHSEQEIAPRSKYVNIYTGFMDKGYVYARSRRTGIEQTIDWQVSERHGVQAGVGYNDYRALLTPDLPRPYDRGRGAGEQGLVYPNTDLRIRIGEARYHNAHGYAQIQSDWNDAWTTMVGVRYDDHSAYGSSVNPRLGAVWRANEHHIFKALAGEAFRAPSPEESLGTFGSFTGARDAEGRYIGVGFRVPNDSIEPEVARTYSLTWDWRVRPDLNLVTNVYHSRIRNLVVTQRQAVPTQFIDGAVLSDTTVKGNAGEEVHHGIDWIAHWRFGLGADWDGELWGSFSWVDGHIRETDGGPRRELSYVAPRKVKLGATFRHRDRLTITPRLRWVDDTSTGRNNPLREGDRIRTDGYVVASLHVGWHQLLDGRASLWLDVDNVFDRRYGAAHGSASTTFVSMPQPPRSWMATLEYRF</sequence>
<evidence type="ECO:0000256" key="2">
    <source>
        <dbReference type="ARBA" id="ARBA00009810"/>
    </source>
</evidence>
<dbReference type="Proteomes" id="UP001597158">
    <property type="component" value="Unassembled WGS sequence"/>
</dbReference>
<dbReference type="Gene3D" id="2.40.170.20">
    <property type="entry name" value="TonB-dependent receptor, beta-barrel domain"/>
    <property type="match status" value="1"/>
</dbReference>
<evidence type="ECO:0000313" key="16">
    <source>
        <dbReference type="Proteomes" id="UP001597158"/>
    </source>
</evidence>
<evidence type="ECO:0000259" key="14">
    <source>
        <dbReference type="Pfam" id="PF07715"/>
    </source>
</evidence>
<dbReference type="SUPFAM" id="SSF56935">
    <property type="entry name" value="Porins"/>
    <property type="match status" value="1"/>
</dbReference>
<feature type="domain" description="TonB-dependent receptor-like beta-barrel" evidence="13">
    <location>
        <begin position="280"/>
        <end position="706"/>
    </location>
</feature>
<keyword evidence="5 10" id="KW-0812">Transmembrane</keyword>
<dbReference type="InterPro" id="IPR039426">
    <property type="entry name" value="TonB-dep_rcpt-like"/>
</dbReference>
<reference evidence="16" key="1">
    <citation type="journal article" date="2019" name="Int. J. Syst. Evol. Microbiol.">
        <title>The Global Catalogue of Microorganisms (GCM) 10K type strain sequencing project: providing services to taxonomists for standard genome sequencing and annotation.</title>
        <authorList>
            <consortium name="The Broad Institute Genomics Platform"/>
            <consortium name="The Broad Institute Genome Sequencing Center for Infectious Disease"/>
            <person name="Wu L."/>
            <person name="Ma J."/>
        </authorList>
    </citation>
    <scope>NUCLEOTIDE SEQUENCE [LARGE SCALE GENOMIC DNA]</scope>
    <source>
        <strain evidence="16">CCUG 48884</strain>
    </source>
</reference>
<evidence type="ECO:0000256" key="11">
    <source>
        <dbReference type="RuleBase" id="RU003357"/>
    </source>
</evidence>
<dbReference type="CDD" id="cd01347">
    <property type="entry name" value="ligand_gated_channel"/>
    <property type="match status" value="1"/>
</dbReference>
<organism evidence="15 16">
    <name type="scientific">Thauera mechernichensis</name>
    <dbReference type="NCBI Taxonomy" id="82788"/>
    <lineage>
        <taxon>Bacteria</taxon>
        <taxon>Pseudomonadati</taxon>
        <taxon>Pseudomonadota</taxon>
        <taxon>Betaproteobacteria</taxon>
        <taxon>Rhodocyclales</taxon>
        <taxon>Zoogloeaceae</taxon>
        <taxon>Thauera</taxon>
    </lineage>
</organism>
<evidence type="ECO:0000259" key="13">
    <source>
        <dbReference type="Pfam" id="PF00593"/>
    </source>
</evidence>
<dbReference type="PANTHER" id="PTHR30069:SF39">
    <property type="entry name" value="BLL6183 PROTEIN"/>
    <property type="match status" value="1"/>
</dbReference>